<name>X1HQ46_9ZZZZ</name>
<protein>
    <recommendedName>
        <fullName evidence="2">L-2-amino-thiazoline-4-carboxylic acid hydrolase</fullName>
    </recommendedName>
</protein>
<evidence type="ECO:0000313" key="1">
    <source>
        <dbReference type="EMBL" id="GAH71592.1"/>
    </source>
</evidence>
<proteinExistence type="predicted"/>
<gene>
    <name evidence="1" type="ORF">S03H2_53127</name>
</gene>
<reference evidence="1" key="1">
    <citation type="journal article" date="2014" name="Front. Microbiol.">
        <title>High frequency of phylogenetically diverse reductive dehalogenase-homologous genes in deep subseafloor sedimentary metagenomes.</title>
        <authorList>
            <person name="Kawai M."/>
            <person name="Futagami T."/>
            <person name="Toyoda A."/>
            <person name="Takaki Y."/>
            <person name="Nishi S."/>
            <person name="Hori S."/>
            <person name="Arai W."/>
            <person name="Tsubouchi T."/>
            <person name="Morono Y."/>
            <person name="Uchiyama I."/>
            <person name="Ito T."/>
            <person name="Fujiyama A."/>
            <person name="Inagaki F."/>
            <person name="Takami H."/>
        </authorList>
    </citation>
    <scope>NUCLEOTIDE SEQUENCE</scope>
    <source>
        <strain evidence="1">Expedition CK06-06</strain>
    </source>
</reference>
<accession>X1HQ46</accession>
<evidence type="ECO:0008006" key="2">
    <source>
        <dbReference type="Google" id="ProtNLM"/>
    </source>
</evidence>
<dbReference type="EMBL" id="BARU01033803">
    <property type="protein sequence ID" value="GAH71592.1"/>
    <property type="molecule type" value="Genomic_DNA"/>
</dbReference>
<comment type="caution">
    <text evidence="1">The sequence shown here is derived from an EMBL/GenBank/DDBJ whole genome shotgun (WGS) entry which is preliminary data.</text>
</comment>
<sequence length="169" mass="19047">MAETKREQPQLPDGWSELRTAKASANTAWAYYRDLVKLLHKEIGEEKTADILSKLMAANARKYVKPSMEMFGIKGNDAWSLASYFKLATGDVIGYKAELIQEGPKKVVYRLYPPCLWFPDLDIPASFCMAEGSFEEEAARLVNPKIKVSGRALLTRGDPYCETVFEEVD</sequence>
<organism evidence="1">
    <name type="scientific">marine sediment metagenome</name>
    <dbReference type="NCBI Taxonomy" id="412755"/>
    <lineage>
        <taxon>unclassified sequences</taxon>
        <taxon>metagenomes</taxon>
        <taxon>ecological metagenomes</taxon>
    </lineage>
</organism>
<dbReference type="AlphaFoldDB" id="X1HQ46"/>